<dbReference type="Pfam" id="PF19929">
    <property type="entry name" value="DUF6392"/>
    <property type="match status" value="1"/>
</dbReference>
<evidence type="ECO:0000313" key="1">
    <source>
        <dbReference type="EMBL" id="MCV4375136.1"/>
    </source>
</evidence>
<organism evidence="1 2">
    <name type="scientific">Pseudomonas capsici</name>
    <dbReference type="NCBI Taxonomy" id="2810614"/>
    <lineage>
        <taxon>Bacteria</taxon>
        <taxon>Pseudomonadati</taxon>
        <taxon>Pseudomonadota</taxon>
        <taxon>Gammaproteobacteria</taxon>
        <taxon>Pseudomonadales</taxon>
        <taxon>Pseudomonadaceae</taxon>
        <taxon>Pseudomonas</taxon>
    </lineage>
</organism>
<dbReference type="GeneID" id="93559468"/>
<reference evidence="1 2" key="1">
    <citation type="submission" date="2022-10" db="EMBL/GenBank/DDBJ databases">
        <title>Characterization of Pseudomonas capsici strains from pepper and tomato in Georgia.</title>
        <authorList>
            <person name="Zhao M."/>
            <person name="Dutta B."/>
        </authorList>
    </citation>
    <scope>NUCLEOTIDE SEQUENCE [LARGE SCALE GENOMIC DNA]</scope>
    <source>
        <strain evidence="1 2">Pc20-5</strain>
    </source>
</reference>
<dbReference type="InterPro" id="IPR045657">
    <property type="entry name" value="DUF6392"/>
</dbReference>
<accession>A0ABT3BQP7</accession>
<evidence type="ECO:0000313" key="2">
    <source>
        <dbReference type="Proteomes" id="UP001207294"/>
    </source>
</evidence>
<comment type="caution">
    <text evidence="1">The sequence shown here is derived from an EMBL/GenBank/DDBJ whole genome shotgun (WGS) entry which is preliminary data.</text>
</comment>
<keyword evidence="2" id="KW-1185">Reference proteome</keyword>
<protein>
    <submittedName>
        <fullName evidence="1">DUF6392 family protein</fullName>
    </submittedName>
</protein>
<dbReference type="Proteomes" id="UP001207294">
    <property type="component" value="Unassembled WGS sequence"/>
</dbReference>
<sequence length="158" mass="17556">MGTTTIEGYIKALGETYESLLGQGFFPSTKPWKIFDDDDQFSLNIENGLSLTFHEGTRKLESIFITLIKTTPSTAEYKGLLPRPFVSEMNQSEVHASFGEPMASKGQVKMPKPMGMTGGWDAYRLYPAIHPNAKVVFQYTAALLVNTLVFSLIDKGHD</sequence>
<gene>
    <name evidence="1" type="ORF">OH718_00865</name>
</gene>
<proteinExistence type="predicted"/>
<dbReference type="EMBL" id="JAOXML010000001">
    <property type="protein sequence ID" value="MCV4375136.1"/>
    <property type="molecule type" value="Genomic_DNA"/>
</dbReference>
<name>A0ABT3BQP7_9PSED</name>
<dbReference type="RefSeq" id="WP_206401076.1">
    <property type="nucleotide sequence ID" value="NZ_JAFGZD010000001.1"/>
</dbReference>